<gene>
    <name evidence="2" type="ORF">BOTBODRAFT_178906</name>
</gene>
<dbReference type="OrthoDB" id="6435838at2759"/>
<keyword evidence="3" id="KW-1185">Reference proteome</keyword>
<dbReference type="InParanoid" id="A0A067M1S9"/>
<proteinExistence type="predicted"/>
<name>A0A067M1S9_BOTB1</name>
<reference evidence="3" key="1">
    <citation type="journal article" date="2014" name="Proc. Natl. Acad. Sci. U.S.A.">
        <title>Extensive sampling of basidiomycete genomes demonstrates inadequacy of the white-rot/brown-rot paradigm for wood decay fungi.</title>
        <authorList>
            <person name="Riley R."/>
            <person name="Salamov A.A."/>
            <person name="Brown D.W."/>
            <person name="Nagy L.G."/>
            <person name="Floudas D."/>
            <person name="Held B.W."/>
            <person name="Levasseur A."/>
            <person name="Lombard V."/>
            <person name="Morin E."/>
            <person name="Otillar R."/>
            <person name="Lindquist E.A."/>
            <person name="Sun H."/>
            <person name="LaButti K.M."/>
            <person name="Schmutz J."/>
            <person name="Jabbour D."/>
            <person name="Luo H."/>
            <person name="Baker S.E."/>
            <person name="Pisabarro A.G."/>
            <person name="Walton J.D."/>
            <person name="Blanchette R.A."/>
            <person name="Henrissat B."/>
            <person name="Martin F."/>
            <person name="Cullen D."/>
            <person name="Hibbett D.S."/>
            <person name="Grigoriev I.V."/>
        </authorList>
    </citation>
    <scope>NUCLEOTIDE SEQUENCE [LARGE SCALE GENOMIC DNA]</scope>
    <source>
        <strain evidence="3">FD-172 SS1</strain>
    </source>
</reference>
<organism evidence="2 3">
    <name type="scientific">Botryobasidium botryosum (strain FD-172 SS1)</name>
    <dbReference type="NCBI Taxonomy" id="930990"/>
    <lineage>
        <taxon>Eukaryota</taxon>
        <taxon>Fungi</taxon>
        <taxon>Dikarya</taxon>
        <taxon>Basidiomycota</taxon>
        <taxon>Agaricomycotina</taxon>
        <taxon>Agaricomycetes</taxon>
        <taxon>Cantharellales</taxon>
        <taxon>Botryobasidiaceae</taxon>
        <taxon>Botryobasidium</taxon>
    </lineage>
</organism>
<dbReference type="HOGENOM" id="CLU_936866_0_0_1"/>
<evidence type="ECO:0000313" key="2">
    <source>
        <dbReference type="EMBL" id="KDQ09514.1"/>
    </source>
</evidence>
<dbReference type="AlphaFoldDB" id="A0A067M1S9"/>
<dbReference type="EMBL" id="KL198077">
    <property type="protein sequence ID" value="KDQ09514.1"/>
    <property type="molecule type" value="Genomic_DNA"/>
</dbReference>
<evidence type="ECO:0000256" key="1">
    <source>
        <dbReference type="SAM" id="MobiDB-lite"/>
    </source>
</evidence>
<dbReference type="Proteomes" id="UP000027195">
    <property type="component" value="Unassembled WGS sequence"/>
</dbReference>
<evidence type="ECO:0000313" key="3">
    <source>
        <dbReference type="Proteomes" id="UP000027195"/>
    </source>
</evidence>
<feature type="region of interest" description="Disordered" evidence="1">
    <location>
        <begin position="67"/>
        <end position="95"/>
    </location>
</feature>
<accession>A0A067M1S9</accession>
<protein>
    <submittedName>
        <fullName evidence="2">Uncharacterized protein</fullName>
    </submittedName>
</protein>
<sequence>MIAGLDTTSAYSADLDWDMITLFNLEILASTSWLLYDQPFDHIPYLPPANAGLSSAAIDDDFVGELRYPSRSPSPAPDCQPGPLSEENDDAGTSASTSIWADSGYWSFGSWAGPDSVPIPWSPCSVGTPPVYPRCPFEDSPHITCQPPKPGAALAPALAPLADPLSPADSAWVKYADAQYSWPVDAEDLTARLNALIELETSFEDTFAPVVENAPVVDSTPAVHTIPVVYTAPAVHSLKRKREIDDEYGCEPDRFRPVCKVRCCRGSDIFSVAVTIYSEDNIVLTDDDICLIAVAFA</sequence>